<evidence type="ECO:0000313" key="4">
    <source>
        <dbReference type="EMBL" id="ABQ29702.1"/>
    </source>
</evidence>
<evidence type="ECO:0000256" key="1">
    <source>
        <dbReference type="ARBA" id="ARBA00008324"/>
    </source>
</evidence>
<dbReference type="EMBL" id="CP000697">
    <property type="protein sequence ID" value="ABQ29702.1"/>
    <property type="molecule type" value="Genomic_DNA"/>
</dbReference>
<dbReference type="eggNOG" id="COG2050">
    <property type="taxonomic scope" value="Bacteria"/>
</dbReference>
<dbReference type="RefSeq" id="WP_011941551.1">
    <property type="nucleotide sequence ID" value="NC_009484.1"/>
</dbReference>
<dbReference type="PANTHER" id="PTHR42856">
    <property type="entry name" value="ACYL-COENZYME A THIOESTERASE PAAI"/>
    <property type="match status" value="1"/>
</dbReference>
<dbReference type="PANTHER" id="PTHR42856:SF1">
    <property type="entry name" value="ACYL-COENZYME A THIOESTERASE PAAI"/>
    <property type="match status" value="1"/>
</dbReference>
<accession>A5FVS0</accession>
<sequence length="153" mass="16167">MTEEHQPPPPESADNIARHVGQAMFEVDRATRSLGIELDEIGPGFATLSLRLGAAMANGHGTAHGGLIFTLADSAFAFACNSHGERAVAAHCSITFLAPARPGERLIATAREVVRRGRNGIYDVSVSNDDGIVAAFRGQSRTIGGSWLDDNGR</sequence>
<name>A5FVS0_ACICJ</name>
<dbReference type="FunFam" id="3.10.129.10:FF:000022">
    <property type="entry name" value="Phenylacetic acid degradation protein"/>
    <property type="match status" value="1"/>
</dbReference>
<dbReference type="STRING" id="349163.Acry_0478"/>
<dbReference type="InterPro" id="IPR029069">
    <property type="entry name" value="HotDog_dom_sf"/>
</dbReference>
<dbReference type="AlphaFoldDB" id="A5FVS0"/>
<keyword evidence="5" id="KW-1185">Reference proteome</keyword>
<dbReference type="CDD" id="cd03443">
    <property type="entry name" value="PaaI_thioesterase"/>
    <property type="match status" value="1"/>
</dbReference>
<dbReference type="NCBIfam" id="TIGR00369">
    <property type="entry name" value="unchar_dom_1"/>
    <property type="match status" value="1"/>
</dbReference>
<dbReference type="GO" id="GO:0016289">
    <property type="term" value="F:acyl-CoA hydrolase activity"/>
    <property type="evidence" value="ECO:0007669"/>
    <property type="project" value="UniProtKB-ARBA"/>
</dbReference>
<dbReference type="KEGG" id="acr:Acry_0478"/>
<evidence type="ECO:0000259" key="3">
    <source>
        <dbReference type="Pfam" id="PF03061"/>
    </source>
</evidence>
<comment type="similarity">
    <text evidence="1">Belongs to the thioesterase PaaI family.</text>
</comment>
<dbReference type="Pfam" id="PF03061">
    <property type="entry name" value="4HBT"/>
    <property type="match status" value="1"/>
</dbReference>
<dbReference type="HOGENOM" id="CLU_089876_11_0_5"/>
<dbReference type="InterPro" id="IPR006683">
    <property type="entry name" value="Thioestr_dom"/>
</dbReference>
<dbReference type="Gene3D" id="3.10.129.10">
    <property type="entry name" value="Hotdog Thioesterase"/>
    <property type="match status" value="1"/>
</dbReference>
<gene>
    <name evidence="4" type="ordered locus">Acry_0478</name>
</gene>
<organism evidence="4 5">
    <name type="scientific">Acidiphilium cryptum (strain JF-5)</name>
    <dbReference type="NCBI Taxonomy" id="349163"/>
    <lineage>
        <taxon>Bacteria</taxon>
        <taxon>Pseudomonadati</taxon>
        <taxon>Pseudomonadota</taxon>
        <taxon>Alphaproteobacteria</taxon>
        <taxon>Acetobacterales</taxon>
        <taxon>Acidocellaceae</taxon>
        <taxon>Acidiphilium</taxon>
    </lineage>
</organism>
<keyword evidence="2" id="KW-0378">Hydrolase</keyword>
<evidence type="ECO:0000313" key="5">
    <source>
        <dbReference type="Proteomes" id="UP000000245"/>
    </source>
</evidence>
<dbReference type="InterPro" id="IPR011973">
    <property type="entry name" value="PaaD"/>
</dbReference>
<feature type="domain" description="Thioesterase" evidence="3">
    <location>
        <begin position="60"/>
        <end position="134"/>
    </location>
</feature>
<dbReference type="InterPro" id="IPR052723">
    <property type="entry name" value="Acyl-CoA_thioesterase_PaaI"/>
</dbReference>
<protein>
    <submittedName>
        <fullName evidence="4">Phenylacetic acid degradation protein PaaD</fullName>
    </submittedName>
</protein>
<evidence type="ECO:0000256" key="2">
    <source>
        <dbReference type="ARBA" id="ARBA00022801"/>
    </source>
</evidence>
<reference evidence="4 5" key="1">
    <citation type="submission" date="2007-05" db="EMBL/GenBank/DDBJ databases">
        <title>Complete sequence of chromosome of Acidiphilium cryptum JF-5.</title>
        <authorList>
            <consortium name="US DOE Joint Genome Institute"/>
            <person name="Copeland A."/>
            <person name="Lucas S."/>
            <person name="Lapidus A."/>
            <person name="Barry K."/>
            <person name="Detter J.C."/>
            <person name="Glavina del Rio T."/>
            <person name="Hammon N."/>
            <person name="Israni S."/>
            <person name="Dalin E."/>
            <person name="Tice H."/>
            <person name="Pitluck S."/>
            <person name="Sims D."/>
            <person name="Brettin T."/>
            <person name="Bruce D."/>
            <person name="Han C."/>
            <person name="Schmutz J."/>
            <person name="Larimer F."/>
            <person name="Land M."/>
            <person name="Hauser L."/>
            <person name="Kyrpides N."/>
            <person name="Kim E."/>
            <person name="Magnuson T."/>
            <person name="Richardson P."/>
        </authorList>
    </citation>
    <scope>NUCLEOTIDE SEQUENCE [LARGE SCALE GENOMIC DNA]</scope>
    <source>
        <strain evidence="4 5">JF-5</strain>
    </source>
</reference>
<dbReference type="InterPro" id="IPR003736">
    <property type="entry name" value="PAAI_dom"/>
</dbReference>
<dbReference type="Proteomes" id="UP000000245">
    <property type="component" value="Chromosome"/>
</dbReference>
<dbReference type="SUPFAM" id="SSF54637">
    <property type="entry name" value="Thioesterase/thiol ester dehydrase-isomerase"/>
    <property type="match status" value="1"/>
</dbReference>
<dbReference type="NCBIfam" id="TIGR02286">
    <property type="entry name" value="PaaD"/>
    <property type="match status" value="1"/>
</dbReference>
<proteinExistence type="inferred from homology"/>